<dbReference type="SMART" id="SM00977">
    <property type="entry name" value="TilS_C"/>
    <property type="match status" value="1"/>
</dbReference>
<dbReference type="GO" id="GO:0032267">
    <property type="term" value="F:tRNA(Ile)-lysidine synthase activity"/>
    <property type="evidence" value="ECO:0007669"/>
    <property type="project" value="UniProtKB-EC"/>
</dbReference>
<dbReference type="SUPFAM" id="SSF52402">
    <property type="entry name" value="Adenine nucleotide alpha hydrolases-like"/>
    <property type="match status" value="1"/>
</dbReference>
<evidence type="ECO:0000256" key="2">
    <source>
        <dbReference type="ARBA" id="ARBA00022490"/>
    </source>
</evidence>
<comment type="catalytic activity">
    <reaction evidence="7 8">
        <text>cytidine(34) in tRNA(Ile2) + L-lysine + ATP = lysidine(34) in tRNA(Ile2) + AMP + diphosphate + H(+)</text>
        <dbReference type="Rhea" id="RHEA:43744"/>
        <dbReference type="Rhea" id="RHEA-COMP:10625"/>
        <dbReference type="Rhea" id="RHEA-COMP:10670"/>
        <dbReference type="ChEBI" id="CHEBI:15378"/>
        <dbReference type="ChEBI" id="CHEBI:30616"/>
        <dbReference type="ChEBI" id="CHEBI:32551"/>
        <dbReference type="ChEBI" id="CHEBI:33019"/>
        <dbReference type="ChEBI" id="CHEBI:82748"/>
        <dbReference type="ChEBI" id="CHEBI:83665"/>
        <dbReference type="ChEBI" id="CHEBI:456215"/>
        <dbReference type="EC" id="6.3.4.19"/>
    </reaction>
</comment>
<feature type="domain" description="Lysidine-tRNA(Ile) synthetase C-terminal" evidence="9">
    <location>
        <begin position="383"/>
        <end position="456"/>
    </location>
</feature>
<comment type="similarity">
    <text evidence="8">Belongs to the tRNA(Ile)-lysidine synthase family.</text>
</comment>
<dbReference type="InterPro" id="IPR012796">
    <property type="entry name" value="Lysidine-tRNA-synth_C"/>
</dbReference>
<name>A0A011NS57_9PROT</name>
<dbReference type="STRING" id="1454001.AW08_01978"/>
<dbReference type="CDD" id="cd01992">
    <property type="entry name" value="TilS_N"/>
    <property type="match status" value="1"/>
</dbReference>
<keyword evidence="3 8" id="KW-0436">Ligase</keyword>
<dbReference type="PATRIC" id="fig|1454001.3.peg.2018"/>
<keyword evidence="11" id="KW-1185">Reference proteome</keyword>
<evidence type="ECO:0000256" key="7">
    <source>
        <dbReference type="ARBA" id="ARBA00048539"/>
    </source>
</evidence>
<organism evidence="10 11">
    <name type="scientific">Candidatus Accumulibacter adjunctus</name>
    <dbReference type="NCBI Taxonomy" id="1454001"/>
    <lineage>
        <taxon>Bacteria</taxon>
        <taxon>Pseudomonadati</taxon>
        <taxon>Pseudomonadota</taxon>
        <taxon>Betaproteobacteria</taxon>
        <taxon>Candidatus Accumulibacter</taxon>
    </lineage>
</organism>
<keyword evidence="2 8" id="KW-0963">Cytoplasm</keyword>
<dbReference type="GO" id="GO:0005737">
    <property type="term" value="C:cytoplasm"/>
    <property type="evidence" value="ECO:0007669"/>
    <property type="project" value="UniProtKB-SubCell"/>
</dbReference>
<dbReference type="Pfam" id="PF01171">
    <property type="entry name" value="ATP_bind_3"/>
    <property type="match status" value="1"/>
</dbReference>
<dbReference type="InterPro" id="IPR012795">
    <property type="entry name" value="tRNA_Ile_lys_synt_N"/>
</dbReference>
<gene>
    <name evidence="8 10" type="primary">tilS</name>
    <name evidence="10" type="ORF">AW08_01978</name>
</gene>
<dbReference type="InterPro" id="IPR015262">
    <property type="entry name" value="tRNA_Ile_lys_synt_subst-bd"/>
</dbReference>
<reference evidence="10" key="1">
    <citation type="submission" date="2014-02" db="EMBL/GenBank/DDBJ databases">
        <title>Expanding our view of genomic diversity in Candidatus Accumulibacter clades.</title>
        <authorList>
            <person name="Skennerton C.T."/>
            <person name="Barr J.J."/>
            <person name="Slater F.R."/>
            <person name="Bond P.L."/>
            <person name="Tyson G.W."/>
        </authorList>
    </citation>
    <scope>NUCLEOTIDE SEQUENCE [LARGE SCALE GENOMIC DNA]</scope>
</reference>
<evidence type="ECO:0000256" key="3">
    <source>
        <dbReference type="ARBA" id="ARBA00022598"/>
    </source>
</evidence>
<dbReference type="InterPro" id="IPR014729">
    <property type="entry name" value="Rossmann-like_a/b/a_fold"/>
</dbReference>
<dbReference type="InterPro" id="IPR011063">
    <property type="entry name" value="TilS/TtcA_N"/>
</dbReference>
<dbReference type="InterPro" id="IPR012094">
    <property type="entry name" value="tRNA_Ile_lys_synt"/>
</dbReference>
<dbReference type="EMBL" id="JFAX01000010">
    <property type="protein sequence ID" value="EXI67422.1"/>
    <property type="molecule type" value="Genomic_DNA"/>
</dbReference>
<evidence type="ECO:0000259" key="9">
    <source>
        <dbReference type="SMART" id="SM00977"/>
    </source>
</evidence>
<evidence type="ECO:0000256" key="5">
    <source>
        <dbReference type="ARBA" id="ARBA00022741"/>
    </source>
</evidence>
<keyword evidence="5 8" id="KW-0547">Nucleotide-binding</keyword>
<feature type="binding site" evidence="8">
    <location>
        <begin position="47"/>
        <end position="52"/>
    </location>
    <ligand>
        <name>ATP</name>
        <dbReference type="ChEBI" id="CHEBI:30616"/>
    </ligand>
</feature>
<keyword evidence="4 8" id="KW-0819">tRNA processing</keyword>
<comment type="domain">
    <text evidence="8">The N-terminal region contains the highly conserved SGGXDS motif, predicted to be a P-loop motif involved in ATP binding.</text>
</comment>
<comment type="caution">
    <text evidence="10">The sequence shown here is derived from an EMBL/GenBank/DDBJ whole genome shotgun (WGS) entry which is preliminary data.</text>
</comment>
<dbReference type="Proteomes" id="UP000020218">
    <property type="component" value="Unassembled WGS sequence"/>
</dbReference>
<dbReference type="SUPFAM" id="SSF82829">
    <property type="entry name" value="MesJ substrate recognition domain-like"/>
    <property type="match status" value="1"/>
</dbReference>
<sequence length="475" mass="51003">MSSGRGTRGAAPSGPRAATVEPTLAAILGRFIAPRLTHGRRLCVALSGGLDSVVLLHALSRLRAAGLDCELSALHVHHGLSPHADAWVEFCQEFCRRLDVALAIGRVQVPPDSGEGIEAAARRQRQAVFARCEADWLALAQHRDDQAETVLFRLLRGAGVRGAAGMPDERSQAAGPRLIRPLLGVSRATIAAYAGEQALSWVEDESNADLRLRRNHLRHAVLPCIAQQFPAAAQALARAAGHFAEAAQLLDELAAIDRLLVVGAHGRIDLRRFNLLSEARARNLLRHELHRAGMRAPETRWLDEALRQLASADAASATCVGTVDGALHVYRDEIHVVRQRPPIPVVPLAWHGEAQLAWGADRLNFAAATGRGISRRLLADAAVCLRTRSGGETLQPDPRRPRRPLRKLFQEAGVPPWERDRLPLLCCGERVAWVAGLGVDAAFACAGGEAGVVIALESGAQPRIEPGLESPPAAA</sequence>
<dbReference type="Pfam" id="PF09179">
    <property type="entry name" value="TilS"/>
    <property type="match status" value="1"/>
</dbReference>
<dbReference type="HAMAP" id="MF_01161">
    <property type="entry name" value="tRNA_Ile_lys_synt"/>
    <property type="match status" value="1"/>
</dbReference>
<dbReference type="PANTHER" id="PTHR43033">
    <property type="entry name" value="TRNA(ILE)-LYSIDINE SYNTHASE-RELATED"/>
    <property type="match status" value="1"/>
</dbReference>
<evidence type="ECO:0000256" key="4">
    <source>
        <dbReference type="ARBA" id="ARBA00022694"/>
    </source>
</evidence>
<dbReference type="NCBIfam" id="TIGR02432">
    <property type="entry name" value="lysidine_TilS_N"/>
    <property type="match status" value="1"/>
</dbReference>
<evidence type="ECO:0000256" key="8">
    <source>
        <dbReference type="HAMAP-Rule" id="MF_01161"/>
    </source>
</evidence>
<evidence type="ECO:0000313" key="10">
    <source>
        <dbReference type="EMBL" id="EXI67422.1"/>
    </source>
</evidence>
<accession>A0A011NS57</accession>
<proteinExistence type="inferred from homology"/>
<evidence type="ECO:0000256" key="1">
    <source>
        <dbReference type="ARBA" id="ARBA00004496"/>
    </source>
</evidence>
<dbReference type="GO" id="GO:0006400">
    <property type="term" value="P:tRNA modification"/>
    <property type="evidence" value="ECO:0007669"/>
    <property type="project" value="UniProtKB-UniRule"/>
</dbReference>
<evidence type="ECO:0000313" key="11">
    <source>
        <dbReference type="Proteomes" id="UP000020218"/>
    </source>
</evidence>
<evidence type="ECO:0000256" key="6">
    <source>
        <dbReference type="ARBA" id="ARBA00022840"/>
    </source>
</evidence>
<dbReference type="EC" id="6.3.4.19" evidence="8"/>
<comment type="subcellular location">
    <subcellularLocation>
        <location evidence="1 8">Cytoplasm</location>
    </subcellularLocation>
</comment>
<dbReference type="GO" id="GO:0005524">
    <property type="term" value="F:ATP binding"/>
    <property type="evidence" value="ECO:0007669"/>
    <property type="project" value="UniProtKB-UniRule"/>
</dbReference>
<dbReference type="NCBIfam" id="TIGR02433">
    <property type="entry name" value="lysidine_TilS_C"/>
    <property type="match status" value="1"/>
</dbReference>
<protein>
    <recommendedName>
        <fullName evidence="8">tRNA(Ile)-lysidine synthase</fullName>
        <ecNumber evidence="8">6.3.4.19</ecNumber>
    </recommendedName>
    <alternativeName>
        <fullName evidence="8">tRNA(Ile)-2-lysyl-cytidine synthase</fullName>
    </alternativeName>
    <alternativeName>
        <fullName evidence="8">tRNA(Ile)-lysidine synthetase</fullName>
    </alternativeName>
</protein>
<dbReference type="Pfam" id="PF11734">
    <property type="entry name" value="TilS_C"/>
    <property type="match status" value="1"/>
</dbReference>
<keyword evidence="6 8" id="KW-0067">ATP-binding</keyword>
<dbReference type="AlphaFoldDB" id="A0A011NS57"/>
<comment type="function">
    <text evidence="8">Ligates lysine onto the cytidine present at position 34 of the AUA codon-specific tRNA(Ile) that contains the anticodon CAU, in an ATP-dependent manner. Cytidine is converted to lysidine, thus changing the amino acid specificity of the tRNA from methionine to isoleucine.</text>
</comment>
<dbReference type="Gene3D" id="3.40.50.620">
    <property type="entry name" value="HUPs"/>
    <property type="match status" value="1"/>
</dbReference>
<dbReference type="Gene3D" id="1.20.59.20">
    <property type="match status" value="1"/>
</dbReference>
<dbReference type="PANTHER" id="PTHR43033:SF1">
    <property type="entry name" value="TRNA(ILE)-LYSIDINE SYNTHASE-RELATED"/>
    <property type="match status" value="1"/>
</dbReference>
<dbReference type="SUPFAM" id="SSF56037">
    <property type="entry name" value="PheT/TilS domain"/>
    <property type="match status" value="1"/>
</dbReference>